<dbReference type="Gramene" id="ONIVA10G15360.1">
    <property type="protein sequence ID" value="ONIVA10G15360.1"/>
    <property type="gene ID" value="ONIVA10G15360"/>
</dbReference>
<evidence type="ECO:0000313" key="2">
    <source>
        <dbReference type="Proteomes" id="UP000006591"/>
    </source>
</evidence>
<reference evidence="1" key="1">
    <citation type="submission" date="2015-04" db="UniProtKB">
        <authorList>
            <consortium name="EnsemblPlants"/>
        </authorList>
    </citation>
    <scope>IDENTIFICATION</scope>
    <source>
        <strain evidence="1">SL10</strain>
    </source>
</reference>
<accession>A0A0E0IUA6</accession>
<evidence type="ECO:0000313" key="1">
    <source>
        <dbReference type="EnsemblPlants" id="ONIVA10G15360.1"/>
    </source>
</evidence>
<proteinExistence type="predicted"/>
<dbReference type="AlphaFoldDB" id="A0A0E0IUA6"/>
<dbReference type="STRING" id="4536.A0A0E0IUA6"/>
<dbReference type="EnsemblPlants" id="ONIVA10G15360.1">
    <property type="protein sequence ID" value="ONIVA10G15360.1"/>
    <property type="gene ID" value="ONIVA10G15360"/>
</dbReference>
<sequence length="194" mass="20600">MVVELSPHRVSPSPRRRRRLARCCPRGGGDVGELVPAAEAPIDGRSCRIRGVWTLEIAVVAGELLVQMPRKTASCKSSRTGSLCSPSWPCMTPTILAALSAACVKLAGKAFPEKKLSRLSFSHSLVIKPRMCSSASLAASPGFSLRSAPLQLVQLEVCKSKLFHCSAPGGQGLQVAEVVPGLVLHQADMVGMFQ</sequence>
<dbReference type="Gramene" id="ONIVA10G15360.2">
    <property type="protein sequence ID" value="ONIVA10G15360.2"/>
    <property type="gene ID" value="ONIVA10G15360"/>
</dbReference>
<keyword evidence="2" id="KW-1185">Reference proteome</keyword>
<reference evidence="1" key="2">
    <citation type="submission" date="2018-04" db="EMBL/GenBank/DDBJ databases">
        <title>OnivRS2 (Oryza nivara Reference Sequence Version 2).</title>
        <authorList>
            <person name="Zhang J."/>
            <person name="Kudrna D."/>
            <person name="Lee S."/>
            <person name="Talag J."/>
            <person name="Rajasekar S."/>
            <person name="Welchert J."/>
            <person name="Hsing Y.-I."/>
            <person name="Wing R.A."/>
        </authorList>
    </citation>
    <scope>NUCLEOTIDE SEQUENCE [LARGE SCALE GENOMIC DNA]</scope>
</reference>
<protein>
    <submittedName>
        <fullName evidence="1">Uncharacterized protein</fullName>
    </submittedName>
</protein>
<organism evidence="1">
    <name type="scientific">Oryza nivara</name>
    <name type="common">Indian wild rice</name>
    <name type="synonym">Oryza sativa f. spontanea</name>
    <dbReference type="NCBI Taxonomy" id="4536"/>
    <lineage>
        <taxon>Eukaryota</taxon>
        <taxon>Viridiplantae</taxon>
        <taxon>Streptophyta</taxon>
        <taxon>Embryophyta</taxon>
        <taxon>Tracheophyta</taxon>
        <taxon>Spermatophyta</taxon>
        <taxon>Magnoliopsida</taxon>
        <taxon>Liliopsida</taxon>
        <taxon>Poales</taxon>
        <taxon>Poaceae</taxon>
        <taxon>BOP clade</taxon>
        <taxon>Oryzoideae</taxon>
        <taxon>Oryzeae</taxon>
        <taxon>Oryzinae</taxon>
        <taxon>Oryza</taxon>
    </lineage>
</organism>
<dbReference type="HOGENOM" id="CLU_121163_0_0_1"/>
<name>A0A0E0IUA6_ORYNI</name>
<dbReference type="EnsemblPlants" id="ONIVA10G15360.2">
    <property type="protein sequence ID" value="ONIVA10G15360.2"/>
    <property type="gene ID" value="ONIVA10G15360"/>
</dbReference>
<dbReference type="Proteomes" id="UP000006591">
    <property type="component" value="Chromosome 10"/>
</dbReference>